<keyword evidence="2" id="KW-1185">Reference proteome</keyword>
<evidence type="ECO:0000313" key="2">
    <source>
        <dbReference type="Proteomes" id="UP000009183"/>
    </source>
</evidence>
<dbReference type="Proteomes" id="UP000009183">
    <property type="component" value="Chromosome 16"/>
</dbReference>
<dbReference type="PaxDb" id="29760-VIT_16s0013g02170.t01"/>
<sequence length="29" mass="3119">MGSRVGFDSRCSARGLHYASGGHPSSRPW</sequence>
<dbReference type="AlphaFoldDB" id="F6I2V1"/>
<dbReference type="EMBL" id="FN596738">
    <property type="protein sequence ID" value="CCB61268.1"/>
    <property type="molecule type" value="Genomic_DNA"/>
</dbReference>
<dbReference type="HOGENOM" id="CLU_3411303_0_0_1"/>
<accession>F6I2V1</accession>
<reference evidence="2" key="1">
    <citation type="journal article" date="2007" name="Nature">
        <title>The grapevine genome sequence suggests ancestral hexaploidization in major angiosperm phyla.</title>
        <authorList>
            <consortium name="The French-Italian Public Consortium for Grapevine Genome Characterization."/>
            <person name="Jaillon O."/>
            <person name="Aury J.-M."/>
            <person name="Noel B."/>
            <person name="Policriti A."/>
            <person name="Clepet C."/>
            <person name="Casagrande A."/>
            <person name="Choisne N."/>
            <person name="Aubourg S."/>
            <person name="Vitulo N."/>
            <person name="Jubin C."/>
            <person name="Vezzi A."/>
            <person name="Legeai F."/>
            <person name="Hugueney P."/>
            <person name="Dasilva C."/>
            <person name="Horner D."/>
            <person name="Mica E."/>
            <person name="Jublot D."/>
            <person name="Poulain J."/>
            <person name="Bruyere C."/>
            <person name="Billault A."/>
            <person name="Segurens B."/>
            <person name="Gouyvenoux M."/>
            <person name="Ugarte E."/>
            <person name="Cattonaro F."/>
            <person name="Anthouard V."/>
            <person name="Vico V."/>
            <person name="Del Fabbro C."/>
            <person name="Alaux M."/>
            <person name="Di Gaspero G."/>
            <person name="Dumas V."/>
            <person name="Felice N."/>
            <person name="Paillard S."/>
            <person name="Juman I."/>
            <person name="Moroldo M."/>
            <person name="Scalabrin S."/>
            <person name="Canaguier A."/>
            <person name="Le Clainche I."/>
            <person name="Malacrida G."/>
            <person name="Durand E."/>
            <person name="Pesole G."/>
            <person name="Laucou V."/>
            <person name="Chatelet P."/>
            <person name="Merdinoglu D."/>
            <person name="Delledonne M."/>
            <person name="Pezzotti M."/>
            <person name="Lecharny A."/>
            <person name="Scarpelli C."/>
            <person name="Artiguenave F."/>
            <person name="Pe M.E."/>
            <person name="Valle G."/>
            <person name="Morgante M."/>
            <person name="Caboche M."/>
            <person name="Adam-Blondon A.-F."/>
            <person name="Weissenbach J."/>
            <person name="Quetier F."/>
            <person name="Wincker P."/>
        </authorList>
    </citation>
    <scope>NUCLEOTIDE SEQUENCE [LARGE SCALE GENOMIC DNA]</scope>
    <source>
        <strain evidence="2">cv. Pinot noir / PN40024</strain>
    </source>
</reference>
<name>F6I2V1_VITVI</name>
<gene>
    <name evidence="1" type="ordered locus">VIT_16s0013g02170</name>
</gene>
<evidence type="ECO:0000313" key="1">
    <source>
        <dbReference type="EMBL" id="CCB61268.1"/>
    </source>
</evidence>
<protein>
    <submittedName>
        <fullName evidence="1">Uncharacterized protein</fullName>
    </submittedName>
</protein>
<dbReference type="InParanoid" id="F6I2V1"/>
<proteinExistence type="predicted"/>
<organism evidence="1 2">
    <name type="scientific">Vitis vinifera</name>
    <name type="common">Grape</name>
    <dbReference type="NCBI Taxonomy" id="29760"/>
    <lineage>
        <taxon>Eukaryota</taxon>
        <taxon>Viridiplantae</taxon>
        <taxon>Streptophyta</taxon>
        <taxon>Embryophyta</taxon>
        <taxon>Tracheophyta</taxon>
        <taxon>Spermatophyta</taxon>
        <taxon>Magnoliopsida</taxon>
        <taxon>eudicotyledons</taxon>
        <taxon>Gunneridae</taxon>
        <taxon>Pentapetalae</taxon>
        <taxon>rosids</taxon>
        <taxon>Vitales</taxon>
        <taxon>Vitaceae</taxon>
        <taxon>Viteae</taxon>
        <taxon>Vitis</taxon>
    </lineage>
</organism>